<evidence type="ECO:0008006" key="4">
    <source>
        <dbReference type="Google" id="ProtNLM"/>
    </source>
</evidence>
<dbReference type="AlphaFoldDB" id="A0A255ZP92"/>
<evidence type="ECO:0000256" key="1">
    <source>
        <dbReference type="SAM" id="SignalP"/>
    </source>
</evidence>
<dbReference type="RefSeq" id="WP_094486738.1">
    <property type="nucleotide sequence ID" value="NZ_NOXX01000206.1"/>
</dbReference>
<organism evidence="2 3">
    <name type="scientific">Flavobacterium aurantiibacter</name>
    <dbReference type="NCBI Taxonomy" id="2023067"/>
    <lineage>
        <taxon>Bacteria</taxon>
        <taxon>Pseudomonadati</taxon>
        <taxon>Bacteroidota</taxon>
        <taxon>Flavobacteriia</taxon>
        <taxon>Flavobacteriales</taxon>
        <taxon>Flavobacteriaceae</taxon>
        <taxon>Flavobacterium</taxon>
    </lineage>
</organism>
<accession>A0A255ZP92</accession>
<gene>
    <name evidence="2" type="ORF">CHX27_10515</name>
</gene>
<dbReference type="EMBL" id="NOXX01000206">
    <property type="protein sequence ID" value="OYQ43323.1"/>
    <property type="molecule type" value="Genomic_DNA"/>
</dbReference>
<sequence>MKKVLVLLVFFAFAETFAQDTISTKVITNFIGKDKFVKGKVVGVRKSTETNLITLNIDVAFPNNIFSVVVSEKLLNRLKIDYNKLKDKNIVVKGVIVNGKESGGLPSIINPQKFAIVK</sequence>
<keyword evidence="1" id="KW-0732">Signal</keyword>
<dbReference type="OrthoDB" id="1359083at2"/>
<name>A0A255ZP92_9FLAO</name>
<dbReference type="Proteomes" id="UP000216035">
    <property type="component" value="Unassembled WGS sequence"/>
</dbReference>
<proteinExistence type="predicted"/>
<keyword evidence="3" id="KW-1185">Reference proteome</keyword>
<comment type="caution">
    <text evidence="2">The sequence shown here is derived from an EMBL/GenBank/DDBJ whole genome shotgun (WGS) entry which is preliminary data.</text>
</comment>
<reference evidence="2 3" key="1">
    <citation type="submission" date="2017-07" db="EMBL/GenBank/DDBJ databases">
        <title>Flavobacterium cyanobacteriorum sp. nov., isolated from cyanobacterial aggregates in a eutrophic lake.</title>
        <authorList>
            <person name="Cai H."/>
        </authorList>
    </citation>
    <scope>NUCLEOTIDE SEQUENCE [LARGE SCALE GENOMIC DNA]</scope>
    <source>
        <strain evidence="2 3">TH167</strain>
    </source>
</reference>
<evidence type="ECO:0000313" key="2">
    <source>
        <dbReference type="EMBL" id="OYQ43323.1"/>
    </source>
</evidence>
<protein>
    <recommendedName>
        <fullName evidence="4">DUF5666 domain-containing protein</fullName>
    </recommendedName>
</protein>
<evidence type="ECO:0000313" key="3">
    <source>
        <dbReference type="Proteomes" id="UP000216035"/>
    </source>
</evidence>
<feature type="chain" id="PRO_5012016260" description="DUF5666 domain-containing protein" evidence="1">
    <location>
        <begin position="19"/>
        <end position="118"/>
    </location>
</feature>
<feature type="signal peptide" evidence="1">
    <location>
        <begin position="1"/>
        <end position="18"/>
    </location>
</feature>